<keyword evidence="2" id="KW-1185">Reference proteome</keyword>
<sequence>MEAMGTVACFAQLIICAQTINSFIQQVKNAPKYVAALVADIESTSILLQQLAENDDGDEVTLQSLKLATEILKDLQDLLKELEIGMRRNGWKGKVKWASIMALGKDQLVTEMVQRLERAKSSLNGALLHQLLTVQRHHTAVLHQQTSMVMSMVNADIRDVMRTDEANENGISKSVVESTIAIEARYSKGSKLTKRRRDFNITRRWYGIGWLERTHSSYTTEAKECSTSEMVNINTQFLPASWLYLPGISIFQTRSHSYGKWSYTPTPIYVAASDSPIFAACEAGNIEEVEHLFATRQATIYDTNENGWTLLHIAAAHTRSKLCQKLITLGVRTEGTESMVGL</sequence>
<dbReference type="STRING" id="1745343.A0A2J6QQ97"/>
<dbReference type="EMBL" id="KZ613464">
    <property type="protein sequence ID" value="PMD28433.1"/>
    <property type="molecule type" value="Genomic_DNA"/>
</dbReference>
<dbReference type="AlphaFoldDB" id="A0A2J6QQ97"/>
<organism evidence="1 2">
    <name type="scientific">Hyaloscypha hepaticicola</name>
    <dbReference type="NCBI Taxonomy" id="2082293"/>
    <lineage>
        <taxon>Eukaryota</taxon>
        <taxon>Fungi</taxon>
        <taxon>Dikarya</taxon>
        <taxon>Ascomycota</taxon>
        <taxon>Pezizomycotina</taxon>
        <taxon>Leotiomycetes</taxon>
        <taxon>Helotiales</taxon>
        <taxon>Hyaloscyphaceae</taxon>
        <taxon>Hyaloscypha</taxon>
    </lineage>
</organism>
<protein>
    <submittedName>
        <fullName evidence="1">Uncharacterized protein</fullName>
    </submittedName>
</protein>
<accession>A0A2J6QQ97</accession>
<proteinExistence type="predicted"/>
<reference evidence="1 2" key="1">
    <citation type="submission" date="2016-05" db="EMBL/GenBank/DDBJ databases">
        <title>A degradative enzymes factory behind the ericoid mycorrhizal symbiosis.</title>
        <authorList>
            <consortium name="DOE Joint Genome Institute"/>
            <person name="Martino E."/>
            <person name="Morin E."/>
            <person name="Grelet G."/>
            <person name="Kuo A."/>
            <person name="Kohler A."/>
            <person name="Daghino S."/>
            <person name="Barry K."/>
            <person name="Choi C."/>
            <person name="Cichocki N."/>
            <person name="Clum A."/>
            <person name="Copeland A."/>
            <person name="Hainaut M."/>
            <person name="Haridas S."/>
            <person name="Labutti K."/>
            <person name="Lindquist E."/>
            <person name="Lipzen A."/>
            <person name="Khouja H.-R."/>
            <person name="Murat C."/>
            <person name="Ohm R."/>
            <person name="Olson A."/>
            <person name="Spatafora J."/>
            <person name="Veneault-Fourrey C."/>
            <person name="Henrissat B."/>
            <person name="Grigoriev I."/>
            <person name="Martin F."/>
            <person name="Perotto S."/>
        </authorList>
    </citation>
    <scope>NUCLEOTIDE SEQUENCE [LARGE SCALE GENOMIC DNA]</scope>
    <source>
        <strain evidence="1 2">UAMH 7357</strain>
    </source>
</reference>
<name>A0A2J6QQ97_9HELO</name>
<dbReference type="InterPro" id="IPR036770">
    <property type="entry name" value="Ankyrin_rpt-contain_sf"/>
</dbReference>
<dbReference type="OrthoDB" id="3200163at2759"/>
<dbReference type="Gene3D" id="1.25.40.20">
    <property type="entry name" value="Ankyrin repeat-containing domain"/>
    <property type="match status" value="1"/>
</dbReference>
<dbReference type="InterPro" id="IPR002110">
    <property type="entry name" value="Ankyrin_rpt"/>
</dbReference>
<dbReference type="Pfam" id="PF13637">
    <property type="entry name" value="Ank_4"/>
    <property type="match status" value="1"/>
</dbReference>
<gene>
    <name evidence="1" type="ORF">NA56DRAFT_14318</name>
</gene>
<evidence type="ECO:0000313" key="2">
    <source>
        <dbReference type="Proteomes" id="UP000235672"/>
    </source>
</evidence>
<evidence type="ECO:0000313" key="1">
    <source>
        <dbReference type="EMBL" id="PMD28433.1"/>
    </source>
</evidence>
<dbReference type="Proteomes" id="UP000235672">
    <property type="component" value="Unassembled WGS sequence"/>
</dbReference>
<dbReference type="SUPFAM" id="SSF48403">
    <property type="entry name" value="Ankyrin repeat"/>
    <property type="match status" value="1"/>
</dbReference>